<reference evidence="2" key="1">
    <citation type="submission" date="2017-02" db="UniProtKB">
        <authorList>
            <consortium name="WormBaseParasite"/>
        </authorList>
    </citation>
    <scope>IDENTIFICATION</scope>
</reference>
<proteinExistence type="predicted"/>
<evidence type="ECO:0000313" key="2">
    <source>
        <dbReference type="WBParaSite" id="SMUV_0000755101-mRNA-1"/>
    </source>
</evidence>
<dbReference type="AlphaFoldDB" id="A0A0N5AS04"/>
<dbReference type="WBParaSite" id="SMUV_0000755101-mRNA-1">
    <property type="protein sequence ID" value="SMUV_0000755101-mRNA-1"/>
    <property type="gene ID" value="SMUV_0000755101"/>
</dbReference>
<protein>
    <submittedName>
        <fullName evidence="2">Saposin B-type domain-containing protein</fullName>
    </submittedName>
</protein>
<organism evidence="1 2">
    <name type="scientific">Syphacia muris</name>
    <dbReference type="NCBI Taxonomy" id="451379"/>
    <lineage>
        <taxon>Eukaryota</taxon>
        <taxon>Metazoa</taxon>
        <taxon>Ecdysozoa</taxon>
        <taxon>Nematoda</taxon>
        <taxon>Chromadorea</taxon>
        <taxon>Rhabditida</taxon>
        <taxon>Spirurina</taxon>
        <taxon>Oxyuridomorpha</taxon>
        <taxon>Oxyuroidea</taxon>
        <taxon>Oxyuridae</taxon>
        <taxon>Syphacia</taxon>
    </lineage>
</organism>
<sequence>MNTVRERLFEFCSKIPKEIFDSCDHSASLLVERVYAYLENFASDENSCNSYCNENSRKLNILTLCDAAIAIKSQLGTFAEYVTSDMTKLCHTAPNPFACMDGKIAKKPLLHGILQRIFVRLIEMLAPGNTCGFDIKEIPDSEKLEASITAKKMSRPPIKDDESPPSKVICSLCDMVINFFRQIVTKETHVGRDIRQEVYDTVSETCQKHLNEIATGCDTLATLTTDLLDNLIDRMQNGICNVSHRTIQDQPQQVHHCVNYH</sequence>
<name>A0A0N5AS04_9BILA</name>
<accession>A0A0N5AS04</accession>
<evidence type="ECO:0000313" key="1">
    <source>
        <dbReference type="Proteomes" id="UP000046393"/>
    </source>
</evidence>
<dbReference type="Gene3D" id="1.10.225.10">
    <property type="entry name" value="Saposin-like"/>
    <property type="match status" value="1"/>
</dbReference>
<keyword evidence="1" id="KW-1185">Reference proteome</keyword>
<dbReference type="Proteomes" id="UP000046393">
    <property type="component" value="Unplaced"/>
</dbReference>